<protein>
    <submittedName>
        <fullName evidence="1">Uncharacterized protein</fullName>
    </submittedName>
</protein>
<name>A0A9P4MFX8_9PEZI</name>
<keyword evidence="2" id="KW-1185">Reference proteome</keyword>
<dbReference type="OrthoDB" id="2544694at2759"/>
<organism evidence="1 2">
    <name type="scientific">Myriangium duriaei CBS 260.36</name>
    <dbReference type="NCBI Taxonomy" id="1168546"/>
    <lineage>
        <taxon>Eukaryota</taxon>
        <taxon>Fungi</taxon>
        <taxon>Dikarya</taxon>
        <taxon>Ascomycota</taxon>
        <taxon>Pezizomycotina</taxon>
        <taxon>Dothideomycetes</taxon>
        <taxon>Dothideomycetidae</taxon>
        <taxon>Myriangiales</taxon>
        <taxon>Myriangiaceae</taxon>
        <taxon>Myriangium</taxon>
    </lineage>
</organism>
<dbReference type="InterPro" id="IPR020915">
    <property type="entry name" value="UPF0311"/>
</dbReference>
<dbReference type="Gene3D" id="2.40.160.20">
    <property type="match status" value="1"/>
</dbReference>
<accession>A0A9P4MFX8</accession>
<reference evidence="1" key="1">
    <citation type="journal article" date="2020" name="Stud. Mycol.">
        <title>101 Dothideomycetes genomes: a test case for predicting lifestyles and emergence of pathogens.</title>
        <authorList>
            <person name="Haridas S."/>
            <person name="Albert R."/>
            <person name="Binder M."/>
            <person name="Bloem J."/>
            <person name="Labutti K."/>
            <person name="Salamov A."/>
            <person name="Andreopoulos B."/>
            <person name="Baker S."/>
            <person name="Barry K."/>
            <person name="Bills G."/>
            <person name="Bluhm B."/>
            <person name="Cannon C."/>
            <person name="Castanera R."/>
            <person name="Culley D."/>
            <person name="Daum C."/>
            <person name="Ezra D."/>
            <person name="Gonzalez J."/>
            <person name="Henrissat B."/>
            <person name="Kuo A."/>
            <person name="Liang C."/>
            <person name="Lipzen A."/>
            <person name="Lutzoni F."/>
            <person name="Magnuson J."/>
            <person name="Mondo S."/>
            <person name="Nolan M."/>
            <person name="Ohm R."/>
            <person name="Pangilinan J."/>
            <person name="Park H.-J."/>
            <person name="Ramirez L."/>
            <person name="Alfaro M."/>
            <person name="Sun H."/>
            <person name="Tritt A."/>
            <person name="Yoshinaga Y."/>
            <person name="Zwiers L.-H."/>
            <person name="Turgeon B."/>
            <person name="Goodwin S."/>
            <person name="Spatafora J."/>
            <person name="Crous P."/>
            <person name="Grigoriev I."/>
        </authorList>
    </citation>
    <scope>NUCLEOTIDE SEQUENCE</scope>
    <source>
        <strain evidence="1">CBS 260.36</strain>
    </source>
</reference>
<dbReference type="AlphaFoldDB" id="A0A9P4MFX8"/>
<dbReference type="Pfam" id="PF11578">
    <property type="entry name" value="DUF3237"/>
    <property type="match status" value="1"/>
</dbReference>
<evidence type="ECO:0000313" key="2">
    <source>
        <dbReference type="Proteomes" id="UP000799439"/>
    </source>
</evidence>
<sequence>MSPPRGSNIPADLRLPALDFLYRLDCVMSDDQFHINQPVGGQATRLVFPISGGTVQGPKISGVIVPNSGADWATTFHGGAVMHLNARYTLRTNDGHHVFVRSRGVYLPDANVESPEQPPTNVTQDQADWFTRLQFEACEGSYEWLNHVFAIGVLTMRDGHILIDAYKVTNFPGRDERSLPSKI</sequence>
<dbReference type="Proteomes" id="UP000799439">
    <property type="component" value="Unassembled WGS sequence"/>
</dbReference>
<dbReference type="PANTHER" id="PTHR37315:SF1">
    <property type="entry name" value="UPF0311 PROTEIN BLR7842"/>
    <property type="match status" value="1"/>
</dbReference>
<gene>
    <name evidence="1" type="ORF">K461DRAFT_321774</name>
</gene>
<dbReference type="EMBL" id="ML996087">
    <property type="protein sequence ID" value="KAF2151557.1"/>
    <property type="molecule type" value="Genomic_DNA"/>
</dbReference>
<proteinExistence type="predicted"/>
<dbReference type="PANTHER" id="PTHR37315">
    <property type="entry name" value="UPF0311 PROTEIN BLR7842"/>
    <property type="match status" value="1"/>
</dbReference>
<comment type="caution">
    <text evidence="1">The sequence shown here is derived from an EMBL/GenBank/DDBJ whole genome shotgun (WGS) entry which is preliminary data.</text>
</comment>
<evidence type="ECO:0000313" key="1">
    <source>
        <dbReference type="EMBL" id="KAF2151557.1"/>
    </source>
</evidence>